<dbReference type="EMBL" id="BGPR01025020">
    <property type="protein sequence ID" value="GBN93586.1"/>
    <property type="molecule type" value="Genomic_DNA"/>
</dbReference>
<feature type="domain" description="MATH" evidence="2">
    <location>
        <begin position="40"/>
        <end position="170"/>
    </location>
</feature>
<accession>A0A4Y2T259</accession>
<dbReference type="OrthoDB" id="6359816at2759"/>
<keyword evidence="4" id="KW-1185">Reference proteome</keyword>
<dbReference type="SMART" id="SM00225">
    <property type="entry name" value="BTB"/>
    <property type="match status" value="1"/>
</dbReference>
<dbReference type="InterPro" id="IPR008974">
    <property type="entry name" value="TRAF-like"/>
</dbReference>
<dbReference type="CDD" id="cd18186">
    <property type="entry name" value="BTB_POZ_ZBTB_KLHL-like"/>
    <property type="match status" value="1"/>
</dbReference>
<dbReference type="PANTHER" id="PTHR24413">
    <property type="entry name" value="SPECKLE-TYPE POZ PROTEIN"/>
    <property type="match status" value="1"/>
</dbReference>
<reference evidence="3 4" key="1">
    <citation type="journal article" date="2019" name="Sci. Rep.">
        <title>Orb-weaving spider Araneus ventricosus genome elucidates the spidroin gene catalogue.</title>
        <authorList>
            <person name="Kono N."/>
            <person name="Nakamura H."/>
            <person name="Ohtoshi R."/>
            <person name="Moran D.A.P."/>
            <person name="Shinohara A."/>
            <person name="Yoshida Y."/>
            <person name="Fujiwara M."/>
            <person name="Mori M."/>
            <person name="Tomita M."/>
            <person name="Arakawa K."/>
        </authorList>
    </citation>
    <scope>NUCLEOTIDE SEQUENCE [LARGE SCALE GENOMIC DNA]</scope>
</reference>
<feature type="domain" description="BTB" evidence="1">
    <location>
        <begin position="361"/>
        <end position="428"/>
    </location>
</feature>
<dbReference type="GO" id="GO:0030163">
    <property type="term" value="P:protein catabolic process"/>
    <property type="evidence" value="ECO:0007669"/>
    <property type="project" value="UniProtKB-ARBA"/>
</dbReference>
<dbReference type="Pfam" id="PF00651">
    <property type="entry name" value="BTB"/>
    <property type="match status" value="1"/>
</dbReference>
<proteinExistence type="predicted"/>
<dbReference type="InterPro" id="IPR011333">
    <property type="entry name" value="SKP1/BTB/POZ_sf"/>
</dbReference>
<dbReference type="PROSITE" id="PS50097">
    <property type="entry name" value="BTB"/>
    <property type="match status" value="1"/>
</dbReference>
<sequence length="526" mass="61108">MSRREFPLLTELPELEWINEQRLLENILGMTTKTGDETSGCTFQWKIKNISHCWLKTSEMIDSPRFIADALEGTKWFLRLYPSHTTALNHVGLFLLREEDCVGPNTTEVNFQLSFLDKDGSILKERTKSNWCFTKPDISGFCEFEEREKVFVTQRETFLPEDTLTIQCTIWNTEVKPVKPQQLYARTVFKVKRRNFMCRLDKFSTRKSGVKNKFKDSLIEFDLVLNEGLDFEKKLALNIDSFDESIKYFSFKVSTVNSEGKKENFGTHEYFANDLKTGVLCTLLFTKKLIENKSRYLPNDVLSLDCEYAYSNGIVSYEHSGCGIMLPKLRNEVVESGNEKSRIISVMANDLKSMYNDRIFSDMELRTSTQTFSAHKNILSARSPVFRKMFSNDMKEKNSGHVDITDLEEDTVHRMLLYIYTDTLDDMQFDNACKLYVAADKYEMLTLRSSCSSFLKDNLSPEKACEVLALADQHQDDDLKSDVQDFILKHDKEVFGSLEWKHFMATNIQLAADTMYRFTQHKIYEP</sequence>
<evidence type="ECO:0000313" key="3">
    <source>
        <dbReference type="EMBL" id="GBN93586.1"/>
    </source>
</evidence>
<evidence type="ECO:0000313" key="4">
    <source>
        <dbReference type="Proteomes" id="UP000499080"/>
    </source>
</evidence>
<organism evidence="3 4">
    <name type="scientific">Araneus ventricosus</name>
    <name type="common">Orbweaver spider</name>
    <name type="synonym">Epeira ventricosa</name>
    <dbReference type="NCBI Taxonomy" id="182803"/>
    <lineage>
        <taxon>Eukaryota</taxon>
        <taxon>Metazoa</taxon>
        <taxon>Ecdysozoa</taxon>
        <taxon>Arthropoda</taxon>
        <taxon>Chelicerata</taxon>
        <taxon>Arachnida</taxon>
        <taxon>Araneae</taxon>
        <taxon>Araneomorphae</taxon>
        <taxon>Entelegynae</taxon>
        <taxon>Araneoidea</taxon>
        <taxon>Araneidae</taxon>
        <taxon>Araneus</taxon>
    </lineage>
</organism>
<dbReference type="Proteomes" id="UP000499080">
    <property type="component" value="Unassembled WGS sequence"/>
</dbReference>
<dbReference type="Gene3D" id="2.60.210.10">
    <property type="entry name" value="Apoptosis, Tumor Necrosis Factor Receptor Associated Protein 2, Chain A"/>
    <property type="match status" value="1"/>
</dbReference>
<dbReference type="AlphaFoldDB" id="A0A4Y2T259"/>
<protein>
    <submittedName>
        <fullName evidence="3">Speckle-type POZ protein</fullName>
    </submittedName>
</protein>
<dbReference type="InterPro" id="IPR002083">
    <property type="entry name" value="MATH/TRAF_dom"/>
</dbReference>
<name>A0A4Y2T259_ARAVE</name>
<dbReference type="CDD" id="cd00121">
    <property type="entry name" value="MATH"/>
    <property type="match status" value="1"/>
</dbReference>
<evidence type="ECO:0000259" key="2">
    <source>
        <dbReference type="PROSITE" id="PS50144"/>
    </source>
</evidence>
<dbReference type="Pfam" id="PF22486">
    <property type="entry name" value="MATH_2"/>
    <property type="match status" value="1"/>
</dbReference>
<dbReference type="SUPFAM" id="SSF49599">
    <property type="entry name" value="TRAF domain-like"/>
    <property type="match status" value="1"/>
</dbReference>
<evidence type="ECO:0000259" key="1">
    <source>
        <dbReference type="PROSITE" id="PS50097"/>
    </source>
</evidence>
<dbReference type="InterPro" id="IPR000210">
    <property type="entry name" value="BTB/POZ_dom"/>
</dbReference>
<dbReference type="Gene3D" id="3.30.710.10">
    <property type="entry name" value="Potassium Channel Kv1.1, Chain A"/>
    <property type="match status" value="1"/>
</dbReference>
<gene>
    <name evidence="3" type="primary">spop_21</name>
    <name evidence="3" type="ORF">AVEN_269018_1</name>
</gene>
<dbReference type="SUPFAM" id="SSF54695">
    <property type="entry name" value="POZ domain"/>
    <property type="match status" value="1"/>
</dbReference>
<dbReference type="Gene3D" id="1.25.40.420">
    <property type="match status" value="1"/>
</dbReference>
<dbReference type="PROSITE" id="PS50144">
    <property type="entry name" value="MATH"/>
    <property type="match status" value="1"/>
</dbReference>
<comment type="caution">
    <text evidence="3">The sequence shown here is derived from an EMBL/GenBank/DDBJ whole genome shotgun (WGS) entry which is preliminary data.</text>
</comment>